<dbReference type="UniPathway" id="UPA00958"/>
<dbReference type="SUPFAM" id="SSF53756">
    <property type="entry name" value="UDP-Glycosyltransferase/glycogen phosphorylase"/>
    <property type="match status" value="2"/>
</dbReference>
<dbReference type="Pfam" id="PF04413">
    <property type="entry name" value="Glycos_transf_N"/>
    <property type="match status" value="1"/>
</dbReference>
<dbReference type="EMBL" id="FWEV01000057">
    <property type="protein sequence ID" value="SLM28748.1"/>
    <property type="molecule type" value="Genomic_DNA"/>
</dbReference>
<sequence>MTQTEEDRRRFIELGVPSDKVTVTGNIKFDQTVPSLEPEYYNLFRCRRDISPPLLLAGSTHPGEESVIADVFIKLRQNFPDIRLIIAPRNVERASEVKEKFISLFTNELPGCSVQFFTYTVKHFSVSNNLNGNFDCSDNSTDFPDVIILERMGVLAPLYDVCDVAFVGGSLLPFGGHNPLEPAIFSKPVIFGHHMTDFVELSEALVAAGAAFKVKDGEELYIVVKRLLEDTDFSENAGKRGRELFGAFGGAVDKIVSEIGHHISRK</sequence>
<comment type="function">
    <text evidence="1">Involved in lipopolysaccharide (LPS) biosynthesis. Catalyzes the transfer of 3-deoxy-D-manno-octulosonate (Kdo) residue(s) from CMP-Kdo to lipid IV(A), the tetraacyldisaccharide-1,4'-bisphosphate precursor of lipid A.</text>
</comment>
<comment type="similarity">
    <text evidence="1">Belongs to the glycosyltransferase group 1 family.</text>
</comment>
<organism evidence="3 4">
    <name type="scientific">Desulfamplus magnetovallimortis</name>
    <dbReference type="NCBI Taxonomy" id="1246637"/>
    <lineage>
        <taxon>Bacteria</taxon>
        <taxon>Pseudomonadati</taxon>
        <taxon>Thermodesulfobacteriota</taxon>
        <taxon>Desulfobacteria</taxon>
        <taxon>Desulfobacterales</taxon>
        <taxon>Desulfobacteraceae</taxon>
        <taxon>Desulfamplus</taxon>
    </lineage>
</organism>
<feature type="domain" description="3-deoxy-D-manno-octulosonic-acid transferase N-terminal" evidence="2">
    <location>
        <begin position="2"/>
        <end position="31"/>
    </location>
</feature>
<evidence type="ECO:0000313" key="4">
    <source>
        <dbReference type="Proteomes" id="UP000191931"/>
    </source>
</evidence>
<comment type="catalytic activity">
    <reaction evidence="1">
        <text>lipid IVA (E. coli) + CMP-3-deoxy-beta-D-manno-octulosonate = alpha-Kdo-(2-&gt;6)-lipid IVA (E. coli) + CMP + H(+)</text>
        <dbReference type="Rhea" id="RHEA:28066"/>
        <dbReference type="ChEBI" id="CHEBI:15378"/>
        <dbReference type="ChEBI" id="CHEBI:58603"/>
        <dbReference type="ChEBI" id="CHEBI:60364"/>
        <dbReference type="ChEBI" id="CHEBI:60377"/>
        <dbReference type="ChEBI" id="CHEBI:85987"/>
        <dbReference type="EC" id="2.4.99.12"/>
    </reaction>
</comment>
<dbReference type="GO" id="GO:0005886">
    <property type="term" value="C:plasma membrane"/>
    <property type="evidence" value="ECO:0007669"/>
    <property type="project" value="UniProtKB-SubCell"/>
</dbReference>
<dbReference type="EC" id="2.4.99.12" evidence="1"/>
<name>A0A1W1H8P9_9BACT</name>
<proteinExistence type="inferred from homology"/>
<accession>A0A1W1H8P9</accession>
<dbReference type="STRING" id="1246637.MTBBW1_150019"/>
<dbReference type="GO" id="GO:0009245">
    <property type="term" value="P:lipid A biosynthetic process"/>
    <property type="evidence" value="ECO:0007669"/>
    <property type="project" value="TreeGrafter"/>
</dbReference>
<evidence type="ECO:0000256" key="1">
    <source>
        <dbReference type="RuleBase" id="RU365103"/>
    </source>
</evidence>
<keyword evidence="1" id="KW-0448">Lipopolysaccharide biosynthesis</keyword>
<dbReference type="Gene3D" id="3.40.50.2000">
    <property type="entry name" value="Glycogen Phosphorylase B"/>
    <property type="match status" value="1"/>
</dbReference>
<comment type="pathway">
    <text evidence="1">Bacterial outer membrane biogenesis; LPS core biosynthesis.</text>
</comment>
<dbReference type="InterPro" id="IPR007507">
    <property type="entry name" value="Glycos_transf_N"/>
</dbReference>
<keyword evidence="4" id="KW-1185">Reference proteome</keyword>
<dbReference type="InterPro" id="IPR039901">
    <property type="entry name" value="Kdotransferase"/>
</dbReference>
<gene>
    <name evidence="3" type="ORF">MTBBW1_150019</name>
</gene>
<dbReference type="GO" id="GO:0009244">
    <property type="term" value="P:lipopolysaccharide core region biosynthetic process"/>
    <property type="evidence" value="ECO:0007669"/>
    <property type="project" value="UniProtKB-UniRule"/>
</dbReference>
<keyword evidence="1" id="KW-0808">Transferase</keyword>
<evidence type="ECO:0000259" key="2">
    <source>
        <dbReference type="Pfam" id="PF04413"/>
    </source>
</evidence>
<comment type="subcellular location">
    <subcellularLocation>
        <location evidence="1">Cell membrane</location>
    </subcellularLocation>
</comment>
<reference evidence="3 4" key="1">
    <citation type="submission" date="2017-03" db="EMBL/GenBank/DDBJ databases">
        <authorList>
            <person name="Afonso C.L."/>
            <person name="Miller P.J."/>
            <person name="Scott M.A."/>
            <person name="Spackman E."/>
            <person name="Goraichik I."/>
            <person name="Dimitrov K.M."/>
            <person name="Suarez D.L."/>
            <person name="Swayne D.E."/>
        </authorList>
    </citation>
    <scope>NUCLEOTIDE SEQUENCE [LARGE SCALE GENOMIC DNA]</scope>
    <source>
        <strain evidence="3">PRJEB14757</strain>
    </source>
</reference>
<dbReference type="PANTHER" id="PTHR42755">
    <property type="entry name" value="3-DEOXY-MANNO-OCTULOSONATE CYTIDYLYLTRANSFERASE"/>
    <property type="match status" value="1"/>
</dbReference>
<dbReference type="GO" id="GO:0043842">
    <property type="term" value="F:Kdo transferase activity"/>
    <property type="evidence" value="ECO:0007669"/>
    <property type="project" value="UniProtKB-EC"/>
</dbReference>
<keyword evidence="1" id="KW-1003">Cell membrane</keyword>
<evidence type="ECO:0000313" key="3">
    <source>
        <dbReference type="EMBL" id="SLM28748.1"/>
    </source>
</evidence>
<dbReference type="Proteomes" id="UP000191931">
    <property type="component" value="Unassembled WGS sequence"/>
</dbReference>
<dbReference type="AlphaFoldDB" id="A0A1W1H8P9"/>
<keyword evidence="1" id="KW-0472">Membrane</keyword>
<dbReference type="PANTHER" id="PTHR42755:SF1">
    <property type="entry name" value="3-DEOXY-D-MANNO-OCTULOSONIC ACID TRANSFERASE, MITOCHONDRIAL-RELATED"/>
    <property type="match status" value="1"/>
</dbReference>
<protein>
    <recommendedName>
        <fullName evidence="1">3-deoxy-D-manno-octulosonic acid transferase</fullName>
        <shortName evidence="1">Kdo transferase</shortName>
        <ecNumber evidence="1">2.4.99.12</ecNumber>
    </recommendedName>
    <alternativeName>
        <fullName evidence="1">Lipid IV(A) 3-deoxy-D-manno-octulosonic acid transferase</fullName>
    </alternativeName>
</protein>